<sequence length="402" mass="46224">MKTSLGHLTYCSNIHPGEKWPEHFQILQDNLPAIRQHLAPDQPFALGLRLAHEASLDLSSPERLLEFKNWLRDNNLYVFTMNGFPYGGFHNTHVKDQVHAPDWTTTERTEYSKRLFSILAQLLPEGMDGGVSTSPLSYRFWWNSDEKLKEAIQQATLNVIEVVDYLIEIRKETGKVLHLDIEPEPDGVLENSVEFVNWYRDVLLPMGVPYLQEKHGFPAPHAKEAILNHIRLCFDVCHVAVAFEEPEDVLNRLDTVGIKVGKIQISSAIKLDLQENQSQKINAIRTFDEPVYLHQVVAKKVDGSLEKFKDLPEAISQWTEDSSDEWRVHFHVPLFIDTYGELQSTQNEIVKTLSLQKQLPFTNHLEIETYTWGVLPSDMQKPIGDSIIRELEWVIQTIKGDK</sequence>
<dbReference type="Gene3D" id="3.20.20.150">
    <property type="entry name" value="Divalent-metal-dependent TIM barrel enzymes"/>
    <property type="match status" value="1"/>
</dbReference>
<protein>
    <submittedName>
        <fullName evidence="1">Xylose isomerase</fullName>
    </submittedName>
</protein>
<dbReference type="EMBL" id="SMJU01000007">
    <property type="protein sequence ID" value="TDB64634.1"/>
    <property type="molecule type" value="Genomic_DNA"/>
</dbReference>
<dbReference type="InterPro" id="IPR036237">
    <property type="entry name" value="Xyl_isomerase-like_sf"/>
</dbReference>
<dbReference type="OrthoDB" id="9785907at2"/>
<dbReference type="NCBIfam" id="NF035939">
    <property type="entry name" value="TIM_EboE"/>
    <property type="match status" value="1"/>
</dbReference>
<dbReference type="Proteomes" id="UP000295706">
    <property type="component" value="Unassembled WGS sequence"/>
</dbReference>
<dbReference type="GO" id="GO:0016853">
    <property type="term" value="F:isomerase activity"/>
    <property type="evidence" value="ECO:0007669"/>
    <property type="project" value="UniProtKB-KW"/>
</dbReference>
<dbReference type="SUPFAM" id="SSF51658">
    <property type="entry name" value="Xylose isomerase-like"/>
    <property type="match status" value="1"/>
</dbReference>
<gene>
    <name evidence="1" type="ORF">EZE20_13270</name>
</gene>
<keyword evidence="2" id="KW-1185">Reference proteome</keyword>
<accession>A0A4R4K9V7</accession>
<dbReference type="AlphaFoldDB" id="A0A4R4K9V7"/>
<proteinExistence type="predicted"/>
<evidence type="ECO:0000313" key="2">
    <source>
        <dbReference type="Proteomes" id="UP000295706"/>
    </source>
</evidence>
<organism evidence="1 2">
    <name type="scientific">Arundinibacter roseus</name>
    <dbReference type="NCBI Taxonomy" id="2070510"/>
    <lineage>
        <taxon>Bacteria</taxon>
        <taxon>Pseudomonadati</taxon>
        <taxon>Bacteroidota</taxon>
        <taxon>Cytophagia</taxon>
        <taxon>Cytophagales</taxon>
        <taxon>Spirosomataceae</taxon>
        <taxon>Arundinibacter</taxon>
    </lineage>
</organism>
<evidence type="ECO:0000313" key="1">
    <source>
        <dbReference type="EMBL" id="TDB64634.1"/>
    </source>
</evidence>
<name>A0A4R4K9V7_9BACT</name>
<reference evidence="1 2" key="1">
    <citation type="submission" date="2019-02" db="EMBL/GenBank/DDBJ databases">
        <title>Arundinibacter roseus gen. nov., sp. nov., a new member of the family Cytophagaceae.</title>
        <authorList>
            <person name="Szuroczki S."/>
            <person name="Khayer B."/>
            <person name="Sproer C."/>
            <person name="Toumi M."/>
            <person name="Szabo A."/>
            <person name="Felfoldi T."/>
            <person name="Schumann P."/>
            <person name="Toth E."/>
        </authorList>
    </citation>
    <scope>NUCLEOTIDE SEQUENCE [LARGE SCALE GENOMIC DNA]</scope>
    <source>
        <strain evidence="1 2">DMA-k-7a</strain>
    </source>
</reference>
<dbReference type="RefSeq" id="WP_132118373.1">
    <property type="nucleotide sequence ID" value="NZ_SMJU01000007.1"/>
</dbReference>
<keyword evidence="1" id="KW-0413">Isomerase</keyword>
<comment type="caution">
    <text evidence="1">The sequence shown here is derived from an EMBL/GenBank/DDBJ whole genome shotgun (WGS) entry which is preliminary data.</text>
</comment>